<dbReference type="PANTHER" id="PTHR43626">
    <property type="entry name" value="ACYL-COA N-ACYLTRANSFERASE"/>
    <property type="match status" value="1"/>
</dbReference>
<reference evidence="4 5" key="1">
    <citation type="submission" date="2014-05" db="EMBL/GenBank/DDBJ databases">
        <title>ATOL: Assembling a taxonomically balanced genome-scale reconstruction of the evolutionary history of the Enterobacteriaceae.</title>
        <authorList>
            <person name="Plunkett G.III."/>
            <person name="Neeno-Eckwall E.C."/>
            <person name="Glasner J.D."/>
            <person name="Perna N.T."/>
        </authorList>
    </citation>
    <scope>NUCLEOTIDE SEQUENCE [LARGE SCALE GENOMIC DNA]</scope>
    <source>
        <strain evidence="4 5">ATCC 33852</strain>
    </source>
</reference>
<gene>
    <name evidence="4" type="ORF">GEAM_4370</name>
</gene>
<evidence type="ECO:0000256" key="2">
    <source>
        <dbReference type="ARBA" id="ARBA00023315"/>
    </source>
</evidence>
<dbReference type="InterPro" id="IPR000182">
    <property type="entry name" value="GNAT_dom"/>
</dbReference>
<accession>A0A085G0J9</accession>
<keyword evidence="5" id="KW-1185">Reference proteome</keyword>
<dbReference type="AlphaFoldDB" id="A0A085G0J9"/>
<feature type="domain" description="N-acetyltransferase" evidence="3">
    <location>
        <begin position="5"/>
        <end position="146"/>
    </location>
</feature>
<dbReference type="GeneID" id="78382239"/>
<dbReference type="InterPro" id="IPR016181">
    <property type="entry name" value="Acyl_CoA_acyltransferase"/>
</dbReference>
<dbReference type="Pfam" id="PF00583">
    <property type="entry name" value="Acetyltransf_1"/>
    <property type="match status" value="1"/>
</dbReference>
<dbReference type="PROSITE" id="PS51186">
    <property type="entry name" value="GNAT"/>
    <property type="match status" value="1"/>
</dbReference>
<dbReference type="eggNOG" id="COG0456">
    <property type="taxonomic scope" value="Bacteria"/>
</dbReference>
<dbReference type="InterPro" id="IPR045039">
    <property type="entry name" value="NSI-like"/>
</dbReference>
<evidence type="ECO:0000313" key="5">
    <source>
        <dbReference type="Proteomes" id="UP000028640"/>
    </source>
</evidence>
<dbReference type="Proteomes" id="UP000028640">
    <property type="component" value="Unassembled WGS sequence"/>
</dbReference>
<dbReference type="SUPFAM" id="SSF55729">
    <property type="entry name" value="Acyl-CoA N-acyltransferases (Nat)"/>
    <property type="match status" value="1"/>
</dbReference>
<evidence type="ECO:0000259" key="3">
    <source>
        <dbReference type="PROSITE" id="PS51186"/>
    </source>
</evidence>
<dbReference type="PANTHER" id="PTHR43626:SF4">
    <property type="entry name" value="GCN5-RELATED N-ACETYLTRANSFERASE 2, CHLOROPLASTIC"/>
    <property type="match status" value="1"/>
</dbReference>
<dbReference type="CDD" id="cd04301">
    <property type="entry name" value="NAT_SF"/>
    <property type="match status" value="1"/>
</dbReference>
<keyword evidence="1" id="KW-0808">Transferase</keyword>
<dbReference type="OrthoDB" id="9775804at2"/>
<dbReference type="GO" id="GO:0005737">
    <property type="term" value="C:cytoplasm"/>
    <property type="evidence" value="ECO:0007669"/>
    <property type="project" value="TreeGrafter"/>
</dbReference>
<dbReference type="RefSeq" id="WP_034796101.1">
    <property type="nucleotide sequence ID" value="NZ_JMPJ01000076.1"/>
</dbReference>
<keyword evidence="2" id="KW-0012">Acyltransferase</keyword>
<organism evidence="4 5">
    <name type="scientific">Ewingella americana (strain ATCC 33852 / DSM 4580 / CCUG 14506 / JCM 5911 / LMG 7869 / NCTC 12157 / CDC 1468-78)</name>
    <dbReference type="NCBI Taxonomy" id="910964"/>
    <lineage>
        <taxon>Bacteria</taxon>
        <taxon>Pseudomonadati</taxon>
        <taxon>Pseudomonadota</taxon>
        <taxon>Gammaproteobacteria</taxon>
        <taxon>Enterobacterales</taxon>
        <taxon>Yersiniaceae</taxon>
        <taxon>Ewingella</taxon>
    </lineage>
</organism>
<sequence length="146" mass="16467">MMTLKRKESINEVDWQALVELIDTAGLGLRELADLENAFRHSAFCWFGYEQGKLIAVARAISDMTWCSYLSDVAVAPQQQGKGYGRQLMEAVREELLPYGKIFIYAAPGKTDFYQSLDFEFLSTGMVCANGETLEKMQNQGYLRSA</sequence>
<name>A0A085G0J9_EWIA3</name>
<dbReference type="GO" id="GO:0008080">
    <property type="term" value="F:N-acetyltransferase activity"/>
    <property type="evidence" value="ECO:0007669"/>
    <property type="project" value="InterPro"/>
</dbReference>
<comment type="caution">
    <text evidence="4">The sequence shown here is derived from an EMBL/GenBank/DDBJ whole genome shotgun (WGS) entry which is preliminary data.</text>
</comment>
<protein>
    <recommendedName>
        <fullName evidence="3">N-acetyltransferase domain-containing protein</fullName>
    </recommendedName>
</protein>
<proteinExistence type="predicted"/>
<dbReference type="STRING" id="910964.GEAM_4370"/>
<evidence type="ECO:0000256" key="1">
    <source>
        <dbReference type="ARBA" id="ARBA00022679"/>
    </source>
</evidence>
<dbReference type="EMBL" id="JMPJ01000076">
    <property type="protein sequence ID" value="KFC77244.1"/>
    <property type="molecule type" value="Genomic_DNA"/>
</dbReference>
<dbReference type="Gene3D" id="3.40.630.30">
    <property type="match status" value="1"/>
</dbReference>
<evidence type="ECO:0000313" key="4">
    <source>
        <dbReference type="EMBL" id="KFC77244.1"/>
    </source>
</evidence>